<accession>A0ABS4I7G9</accession>
<comment type="similarity">
    <text evidence="2">Belongs to the amino acid-polyamine-organocation (APC) superfamily. Spore germination protein (SGP) (TC 2.A.3.9) family.</text>
</comment>
<protein>
    <submittedName>
        <fullName evidence="9">Spore germination protein (Amino acid permease)</fullName>
    </submittedName>
</protein>
<dbReference type="PANTHER" id="PTHR34975:SF2">
    <property type="entry name" value="SPORE GERMINATION PROTEIN A2"/>
    <property type="match status" value="1"/>
</dbReference>
<feature type="transmembrane region" description="Helical" evidence="8">
    <location>
        <begin position="303"/>
        <end position="322"/>
    </location>
</feature>
<gene>
    <name evidence="9" type="ORF">J2Z65_006113</name>
</gene>
<dbReference type="InterPro" id="IPR004761">
    <property type="entry name" value="Spore_GerAB"/>
</dbReference>
<dbReference type="NCBIfam" id="TIGR00912">
    <property type="entry name" value="2A0309"/>
    <property type="match status" value="1"/>
</dbReference>
<feature type="transmembrane region" description="Helical" evidence="8">
    <location>
        <begin position="109"/>
        <end position="130"/>
    </location>
</feature>
<feature type="transmembrane region" description="Helical" evidence="8">
    <location>
        <begin position="216"/>
        <end position="237"/>
    </location>
</feature>
<keyword evidence="6 8" id="KW-1133">Transmembrane helix</keyword>
<evidence type="ECO:0000256" key="2">
    <source>
        <dbReference type="ARBA" id="ARBA00007998"/>
    </source>
</evidence>
<evidence type="ECO:0000313" key="9">
    <source>
        <dbReference type="EMBL" id="MBP1966852.1"/>
    </source>
</evidence>
<sequence length="364" mass="41333">MLMKNGSITFLQTSMMLMLSIGLLNHVIIIPMLLQKAQRDSWISVLLAGSFFMIWVVLLYSVIGKNRDMPLFQWLKLKYGAMVSYLLAGFACIYIFTLSTITLKDTVTWIHLAFSTNTPIIVLASALLIVCSINAYKGIESIANTAAIFLPFVVILGFYVMTANYPNKEYSLLKPILEFGMKPVWHGVIYVEAGLLELSLLLFIKHHIRTRISFMSLVALTLILILLTFGPLVGAISEFGPKQASHLRFPAYEEWRLVTIGHFIEHMDFLSIYQWFSGAFLRISLTLFLINDILGIEKKRNKTLSLFLICSIQLIAICLPISDPKFINLITDILLPGIFWGMSGYFLVIIGLIHFGHRWRRVKS</sequence>
<dbReference type="Proteomes" id="UP001519344">
    <property type="component" value="Unassembled WGS sequence"/>
</dbReference>
<feature type="transmembrane region" description="Helical" evidence="8">
    <location>
        <begin position="7"/>
        <end position="30"/>
    </location>
</feature>
<keyword evidence="5 8" id="KW-0812">Transmembrane</keyword>
<keyword evidence="10" id="KW-1185">Reference proteome</keyword>
<dbReference type="Pfam" id="PF03845">
    <property type="entry name" value="Spore_permease"/>
    <property type="match status" value="1"/>
</dbReference>
<dbReference type="PANTHER" id="PTHR34975">
    <property type="entry name" value="SPORE GERMINATION PROTEIN A2"/>
    <property type="match status" value="1"/>
</dbReference>
<feature type="transmembrane region" description="Helical" evidence="8">
    <location>
        <begin position="142"/>
        <end position="163"/>
    </location>
</feature>
<evidence type="ECO:0000256" key="1">
    <source>
        <dbReference type="ARBA" id="ARBA00004141"/>
    </source>
</evidence>
<proteinExistence type="inferred from homology"/>
<keyword evidence="7 8" id="KW-0472">Membrane</keyword>
<evidence type="ECO:0000256" key="6">
    <source>
        <dbReference type="ARBA" id="ARBA00022989"/>
    </source>
</evidence>
<evidence type="ECO:0000256" key="7">
    <source>
        <dbReference type="ARBA" id="ARBA00023136"/>
    </source>
</evidence>
<feature type="transmembrane region" description="Helical" evidence="8">
    <location>
        <begin position="42"/>
        <end position="63"/>
    </location>
</feature>
<dbReference type="EMBL" id="JAGGKV010000026">
    <property type="protein sequence ID" value="MBP1966852.1"/>
    <property type="molecule type" value="Genomic_DNA"/>
</dbReference>
<feature type="transmembrane region" description="Helical" evidence="8">
    <location>
        <begin position="83"/>
        <end position="103"/>
    </location>
</feature>
<evidence type="ECO:0000256" key="3">
    <source>
        <dbReference type="ARBA" id="ARBA00022448"/>
    </source>
</evidence>
<feature type="transmembrane region" description="Helical" evidence="8">
    <location>
        <begin position="183"/>
        <end position="204"/>
    </location>
</feature>
<reference evidence="9 10" key="1">
    <citation type="submission" date="2021-03" db="EMBL/GenBank/DDBJ databases">
        <title>Genomic Encyclopedia of Type Strains, Phase IV (KMG-IV): sequencing the most valuable type-strain genomes for metagenomic binning, comparative biology and taxonomic classification.</title>
        <authorList>
            <person name="Goeker M."/>
        </authorList>
    </citation>
    <scope>NUCLEOTIDE SEQUENCE [LARGE SCALE GENOMIC DNA]</scope>
    <source>
        <strain evidence="9 10">DSM 24950</strain>
    </source>
</reference>
<comment type="caution">
    <text evidence="9">The sequence shown here is derived from an EMBL/GenBank/DDBJ whole genome shotgun (WGS) entry which is preliminary data.</text>
</comment>
<keyword evidence="3" id="KW-0813">Transport</keyword>
<feature type="transmembrane region" description="Helical" evidence="8">
    <location>
        <begin position="272"/>
        <end position="291"/>
    </location>
</feature>
<feature type="transmembrane region" description="Helical" evidence="8">
    <location>
        <begin position="334"/>
        <end position="355"/>
    </location>
</feature>
<organism evidence="9 10">
    <name type="scientific">Paenibacillus aceris</name>
    <dbReference type="NCBI Taxonomy" id="869555"/>
    <lineage>
        <taxon>Bacteria</taxon>
        <taxon>Bacillati</taxon>
        <taxon>Bacillota</taxon>
        <taxon>Bacilli</taxon>
        <taxon>Bacillales</taxon>
        <taxon>Paenibacillaceae</taxon>
        <taxon>Paenibacillus</taxon>
    </lineage>
</organism>
<evidence type="ECO:0000256" key="4">
    <source>
        <dbReference type="ARBA" id="ARBA00022544"/>
    </source>
</evidence>
<evidence type="ECO:0000313" key="10">
    <source>
        <dbReference type="Proteomes" id="UP001519344"/>
    </source>
</evidence>
<keyword evidence="4" id="KW-0309">Germination</keyword>
<evidence type="ECO:0000256" key="5">
    <source>
        <dbReference type="ARBA" id="ARBA00022692"/>
    </source>
</evidence>
<comment type="subcellular location">
    <subcellularLocation>
        <location evidence="1">Membrane</location>
        <topology evidence="1">Multi-pass membrane protein</topology>
    </subcellularLocation>
</comment>
<name>A0ABS4I7G9_9BACL</name>
<evidence type="ECO:0000256" key="8">
    <source>
        <dbReference type="SAM" id="Phobius"/>
    </source>
</evidence>